<dbReference type="Gene3D" id="1.10.260.40">
    <property type="entry name" value="lambda repressor-like DNA-binding domains"/>
    <property type="match status" value="1"/>
</dbReference>
<keyword evidence="3" id="KW-1185">Reference proteome</keyword>
<proteinExistence type="predicted"/>
<dbReference type="KEGG" id="pmuc:ING2E5A_1710"/>
<organism evidence="2 3">
    <name type="scientific">Petrimonas mucosa</name>
    <dbReference type="NCBI Taxonomy" id="1642646"/>
    <lineage>
        <taxon>Bacteria</taxon>
        <taxon>Pseudomonadati</taxon>
        <taxon>Bacteroidota</taxon>
        <taxon>Bacteroidia</taxon>
        <taxon>Bacteroidales</taxon>
        <taxon>Dysgonomonadaceae</taxon>
        <taxon>Petrimonas</taxon>
    </lineage>
</organism>
<dbReference type="RefSeq" id="WP_071136984.1">
    <property type="nucleotide sequence ID" value="NZ_DUQN01000129.1"/>
</dbReference>
<dbReference type="CDD" id="cd00093">
    <property type="entry name" value="HTH_XRE"/>
    <property type="match status" value="1"/>
</dbReference>
<dbReference type="PROSITE" id="PS50943">
    <property type="entry name" value="HTH_CROC1"/>
    <property type="match status" value="1"/>
</dbReference>
<dbReference type="SUPFAM" id="SSF47413">
    <property type="entry name" value="lambda repressor-like DNA-binding domains"/>
    <property type="match status" value="1"/>
</dbReference>
<dbReference type="STRING" id="1642646.ING2E5A_1710"/>
<sequence length="152" mass="17650">MRERIRQIMENENLTPAKFADKLQINRANISHILNGRNNPSLDVVARILSEMPYINSEWLINGTGEMYKRGFDVNSIPLEHDLFHQSPAPSHQEELRVEKKEASEVIEAEKRTQPVETKSVVVNENREKKISQIIIYYNDNTFETFLPQSAK</sequence>
<dbReference type="SMART" id="SM00530">
    <property type="entry name" value="HTH_XRE"/>
    <property type="match status" value="1"/>
</dbReference>
<feature type="domain" description="HTH cro/C1-type" evidence="1">
    <location>
        <begin position="5"/>
        <end position="60"/>
    </location>
</feature>
<dbReference type="Proteomes" id="UP000178485">
    <property type="component" value="Chromosome i"/>
</dbReference>
<evidence type="ECO:0000259" key="1">
    <source>
        <dbReference type="PROSITE" id="PS50943"/>
    </source>
</evidence>
<name>A0A1G4G7P9_9BACT</name>
<dbReference type="GO" id="GO:0003677">
    <property type="term" value="F:DNA binding"/>
    <property type="evidence" value="ECO:0007669"/>
    <property type="project" value="InterPro"/>
</dbReference>
<protein>
    <recommendedName>
        <fullName evidence="1">HTH cro/C1-type domain-containing protein</fullName>
    </recommendedName>
</protein>
<dbReference type="Pfam" id="PF01381">
    <property type="entry name" value="HTH_3"/>
    <property type="match status" value="1"/>
</dbReference>
<dbReference type="AlphaFoldDB" id="A0A1G4G7P9"/>
<accession>A0A1G4G7P9</accession>
<evidence type="ECO:0000313" key="3">
    <source>
        <dbReference type="Proteomes" id="UP000178485"/>
    </source>
</evidence>
<evidence type="ECO:0000313" key="2">
    <source>
        <dbReference type="EMBL" id="SCM58213.1"/>
    </source>
</evidence>
<dbReference type="EMBL" id="LT608328">
    <property type="protein sequence ID" value="SCM58213.1"/>
    <property type="molecule type" value="Genomic_DNA"/>
</dbReference>
<gene>
    <name evidence="2" type="ORF">ING2E5A_1710</name>
</gene>
<dbReference type="InterPro" id="IPR010982">
    <property type="entry name" value="Lambda_DNA-bd_dom_sf"/>
</dbReference>
<dbReference type="InterPro" id="IPR001387">
    <property type="entry name" value="Cro/C1-type_HTH"/>
</dbReference>
<reference evidence="2 3" key="1">
    <citation type="submission" date="2016-08" db="EMBL/GenBank/DDBJ databases">
        <authorList>
            <person name="Seilhamer J.J."/>
        </authorList>
    </citation>
    <scope>NUCLEOTIDE SEQUENCE [LARGE SCALE GENOMIC DNA]</scope>
    <source>
        <strain evidence="2">ING2-E5A</strain>
    </source>
</reference>